<accession>A0ACB9ZBV1</accession>
<sequence length="410" mass="46002">MSLDNFYLLPPAAQETILNGPSLTPPPGVTPNLENPPNSNTLALAVSTSCLCVSTIAFALGAYSKLRLMKNLHIEDFLAFSGYALSVGFAYSSYRIVVGVGYFVHQWNIRVRDLSDILYATHVGSELYATVMMTFKAAILLEWTRIFVPRGTRGPLYWTCHALLWINVMFYTSILIAGNTFCRPYAKLWDKTLPGTCRNGRQAEDVATGSFNLVSHLVILILAQRNIWKLHLRTKKKIGVALIFAIGIFACIAAGFRLAASIQLLHSEDATYGICSVALWCHTEIMCAILVFYMPILPTVFRRWAPMVTTVSTSNCFSTSETKSSNNPVWRNSSSQPPSAQRHTVPLRQPESTNAESWELTTYSRLPDHLSRPQPAIVRTTHFTVVEERRSQGEIPEIHQFQNPWNQHYV</sequence>
<organism evidence="1 2">
    <name type="scientific">Hypoxylon rubiginosum</name>
    <dbReference type="NCBI Taxonomy" id="110542"/>
    <lineage>
        <taxon>Eukaryota</taxon>
        <taxon>Fungi</taxon>
        <taxon>Dikarya</taxon>
        <taxon>Ascomycota</taxon>
        <taxon>Pezizomycotina</taxon>
        <taxon>Sordariomycetes</taxon>
        <taxon>Xylariomycetidae</taxon>
        <taxon>Xylariales</taxon>
        <taxon>Hypoxylaceae</taxon>
        <taxon>Hypoxylon</taxon>
    </lineage>
</organism>
<evidence type="ECO:0000313" key="2">
    <source>
        <dbReference type="Proteomes" id="UP001497700"/>
    </source>
</evidence>
<keyword evidence="2" id="KW-1185">Reference proteome</keyword>
<dbReference type="EMBL" id="MU393436">
    <property type="protein sequence ID" value="KAI4868650.1"/>
    <property type="molecule type" value="Genomic_DNA"/>
</dbReference>
<proteinExistence type="predicted"/>
<comment type="caution">
    <text evidence="1">The sequence shown here is derived from an EMBL/GenBank/DDBJ whole genome shotgun (WGS) entry which is preliminary data.</text>
</comment>
<evidence type="ECO:0000313" key="1">
    <source>
        <dbReference type="EMBL" id="KAI4868650.1"/>
    </source>
</evidence>
<dbReference type="Proteomes" id="UP001497700">
    <property type="component" value="Unassembled WGS sequence"/>
</dbReference>
<reference evidence="1 2" key="1">
    <citation type="journal article" date="2022" name="New Phytol.">
        <title>Ecological generalism drives hyperdiversity of secondary metabolite gene clusters in xylarialean endophytes.</title>
        <authorList>
            <person name="Franco M.E.E."/>
            <person name="Wisecaver J.H."/>
            <person name="Arnold A.E."/>
            <person name="Ju Y.M."/>
            <person name="Slot J.C."/>
            <person name="Ahrendt S."/>
            <person name="Moore L.P."/>
            <person name="Eastman K.E."/>
            <person name="Scott K."/>
            <person name="Konkel Z."/>
            <person name="Mondo S.J."/>
            <person name="Kuo A."/>
            <person name="Hayes R.D."/>
            <person name="Haridas S."/>
            <person name="Andreopoulos B."/>
            <person name="Riley R."/>
            <person name="LaButti K."/>
            <person name="Pangilinan J."/>
            <person name="Lipzen A."/>
            <person name="Amirebrahimi M."/>
            <person name="Yan J."/>
            <person name="Adam C."/>
            <person name="Keymanesh K."/>
            <person name="Ng V."/>
            <person name="Louie K."/>
            <person name="Northen T."/>
            <person name="Drula E."/>
            <person name="Henrissat B."/>
            <person name="Hsieh H.M."/>
            <person name="Youens-Clark K."/>
            <person name="Lutzoni F."/>
            <person name="Miadlikowska J."/>
            <person name="Eastwood D.C."/>
            <person name="Hamelin R.C."/>
            <person name="Grigoriev I.V."/>
            <person name="U'Ren J.M."/>
        </authorList>
    </citation>
    <scope>NUCLEOTIDE SEQUENCE [LARGE SCALE GENOMIC DNA]</scope>
    <source>
        <strain evidence="1 2">CBS 119005</strain>
    </source>
</reference>
<name>A0ACB9ZBV1_9PEZI</name>
<protein>
    <submittedName>
        <fullName evidence="1">Uncharacterized protein</fullName>
    </submittedName>
</protein>
<gene>
    <name evidence="1" type="ORF">F4820DRAFT_456232</name>
</gene>